<dbReference type="STRING" id="1244531.CIG2463D_1875"/>
<dbReference type="Pfam" id="PF13411">
    <property type="entry name" value="MerR_1"/>
    <property type="match status" value="1"/>
</dbReference>
<accession>A0A076FCY8</accession>
<dbReference type="RefSeq" id="WP_038455412.1">
    <property type="nucleotide sequence ID" value="NZ_CP009043.1"/>
</dbReference>
<reference evidence="4" key="1">
    <citation type="journal article" date="2014" name="Genome Announc.">
        <title>Complete Genome Sequence of Campylobacter iguaniorum Strain 1485ET, Isolated from a Bearded Dragon (Pogona vitticeps).</title>
        <authorList>
            <person name="Gilbert M.J."/>
            <person name="Miller W.G."/>
            <person name="Yee E."/>
            <person name="Kik M."/>
            <person name="Wagenaar J.A."/>
            <person name="Duim B."/>
        </authorList>
    </citation>
    <scope>NUCLEOTIDE SEQUENCE [LARGE SCALE GENOMIC DNA]</scope>
    <source>
        <strain evidence="4">1485E</strain>
    </source>
</reference>
<protein>
    <submittedName>
        <fullName evidence="3">Transcriptional regulator, MerR family</fullName>
    </submittedName>
</protein>
<keyword evidence="1" id="KW-0238">DNA-binding</keyword>
<name>A0A076FCY8_9BACT</name>
<dbReference type="OrthoDB" id="9802944at2"/>
<dbReference type="InterPro" id="IPR047057">
    <property type="entry name" value="MerR_fam"/>
</dbReference>
<dbReference type="PANTHER" id="PTHR30204:SF82">
    <property type="entry name" value="TRANSCRIPTIONAL REGULATOR, MERR FAMILY"/>
    <property type="match status" value="1"/>
</dbReference>
<organism evidence="3 4">
    <name type="scientific">Campylobacter iguaniorum</name>
    <dbReference type="NCBI Taxonomy" id="1244531"/>
    <lineage>
        <taxon>Bacteria</taxon>
        <taxon>Pseudomonadati</taxon>
        <taxon>Campylobacterota</taxon>
        <taxon>Epsilonproteobacteria</taxon>
        <taxon>Campylobacterales</taxon>
        <taxon>Campylobacteraceae</taxon>
        <taxon>Campylobacter</taxon>
    </lineage>
</organism>
<dbReference type="AlphaFoldDB" id="A0A076FCY8"/>
<dbReference type="CDD" id="cd01109">
    <property type="entry name" value="HTH_YyaN"/>
    <property type="match status" value="1"/>
</dbReference>
<dbReference type="GO" id="GO:0003677">
    <property type="term" value="F:DNA binding"/>
    <property type="evidence" value="ECO:0007669"/>
    <property type="project" value="UniProtKB-KW"/>
</dbReference>
<feature type="domain" description="HTH merR-type" evidence="2">
    <location>
        <begin position="1"/>
        <end position="71"/>
    </location>
</feature>
<gene>
    <name evidence="3" type="ORF">CIG1485E_1694</name>
</gene>
<evidence type="ECO:0000259" key="2">
    <source>
        <dbReference type="PROSITE" id="PS50937"/>
    </source>
</evidence>
<dbReference type="Proteomes" id="UP000028486">
    <property type="component" value="Chromosome"/>
</dbReference>
<dbReference type="HOGENOM" id="CLU_060077_8_0_7"/>
<sequence>MAKTIIEVEKQTGISSRTIRFWLSKGLFPFVERDKNGVNYFSDRDIEWVMWVDCFRKIGMSIEKVKDYINLAAKGKSSAPLRLKMIEDQKALIKSEIKKLEEIDKKLDYKVSYYKNMIASHEDTINPASKDYEGIMTLKKKIKSAK</sequence>
<dbReference type="eggNOG" id="COG0789">
    <property type="taxonomic scope" value="Bacteria"/>
</dbReference>
<dbReference type="InterPro" id="IPR000551">
    <property type="entry name" value="MerR-type_HTH_dom"/>
</dbReference>
<evidence type="ECO:0000313" key="4">
    <source>
        <dbReference type="Proteomes" id="UP000028486"/>
    </source>
</evidence>
<dbReference type="SMART" id="SM00422">
    <property type="entry name" value="HTH_MERR"/>
    <property type="match status" value="1"/>
</dbReference>
<keyword evidence="4" id="KW-1185">Reference proteome</keyword>
<dbReference type="SUPFAM" id="SSF46955">
    <property type="entry name" value="Putative DNA-binding domain"/>
    <property type="match status" value="1"/>
</dbReference>
<dbReference type="PATRIC" id="fig|1244531.5.peg.1875"/>
<dbReference type="KEGG" id="caj:CIG1485E_1694"/>
<dbReference type="Gene3D" id="1.10.1660.10">
    <property type="match status" value="1"/>
</dbReference>
<evidence type="ECO:0000313" key="3">
    <source>
        <dbReference type="EMBL" id="AII15503.1"/>
    </source>
</evidence>
<dbReference type="InterPro" id="IPR009061">
    <property type="entry name" value="DNA-bd_dom_put_sf"/>
</dbReference>
<dbReference type="EMBL" id="CP009043">
    <property type="protein sequence ID" value="AII15503.1"/>
    <property type="molecule type" value="Genomic_DNA"/>
</dbReference>
<dbReference type="PANTHER" id="PTHR30204">
    <property type="entry name" value="REDOX-CYCLING DRUG-SENSING TRANSCRIPTIONAL ACTIVATOR SOXR"/>
    <property type="match status" value="1"/>
</dbReference>
<proteinExistence type="predicted"/>
<dbReference type="PROSITE" id="PS50937">
    <property type="entry name" value="HTH_MERR_2"/>
    <property type="match status" value="1"/>
</dbReference>
<evidence type="ECO:0000256" key="1">
    <source>
        <dbReference type="ARBA" id="ARBA00023125"/>
    </source>
</evidence>
<dbReference type="GO" id="GO:0003700">
    <property type="term" value="F:DNA-binding transcription factor activity"/>
    <property type="evidence" value="ECO:0007669"/>
    <property type="project" value="InterPro"/>
</dbReference>